<protein>
    <submittedName>
        <fullName evidence="2">Aldose 1-epimerase</fullName>
    </submittedName>
</protein>
<dbReference type="STRING" id="1798228.SAMN05216574_106113"/>
<dbReference type="InterPro" id="IPR037480">
    <property type="entry name" value="YihR-like"/>
</dbReference>
<dbReference type="GO" id="GO:0033499">
    <property type="term" value="P:galactose catabolic process via UDP-galactose, Leloir pathway"/>
    <property type="evidence" value="ECO:0007669"/>
    <property type="project" value="TreeGrafter"/>
</dbReference>
<dbReference type="RefSeq" id="WP_092196758.1">
    <property type="nucleotide sequence ID" value="NZ_FOND01000006.1"/>
</dbReference>
<proteinExistence type="predicted"/>
<dbReference type="InterPro" id="IPR014718">
    <property type="entry name" value="GH-type_carb-bd"/>
</dbReference>
<dbReference type="AlphaFoldDB" id="A0A1I2DSH4"/>
<sequence length="307" mass="33192">MDATAPSGKQHALTLGDQDLVVTEAGGTLRRYAVGDVDVLDGFAADGMCTGARGQTFVPWPNRIGCGSYSFAGGEHQLPLSEPGAGNAIHGLTRWASWQLADDDHVSLRLTHRLHAQPGYPFPLRCRLTYRLLPQGLRVETSTTNEGAGPCPYATGAHPYVSLGVQRVDDLTVTLPAATWYPTDDRGIPTGRRSVEGTGHDLREPRRIGDLQLDTAFTDLDRDSDGGSTVRICAPDGRAAELWLDGSYRYVELFTGDSLPDPAERRRSLGVEPMTAAPDAFRSGDGLRTLEPGETATSVWELRPRLP</sequence>
<dbReference type="GO" id="GO:0030246">
    <property type="term" value="F:carbohydrate binding"/>
    <property type="evidence" value="ECO:0007669"/>
    <property type="project" value="InterPro"/>
</dbReference>
<reference evidence="3" key="1">
    <citation type="submission" date="2016-10" db="EMBL/GenBank/DDBJ databases">
        <authorList>
            <person name="Varghese N."/>
            <person name="Submissions S."/>
        </authorList>
    </citation>
    <scope>NUCLEOTIDE SEQUENCE [LARGE SCALE GENOMIC DNA]</scope>
    <source>
        <strain evidence="3">DSM 46838</strain>
    </source>
</reference>
<dbReference type="Proteomes" id="UP000198589">
    <property type="component" value="Unassembled WGS sequence"/>
</dbReference>
<evidence type="ECO:0000313" key="3">
    <source>
        <dbReference type="Proteomes" id="UP000198589"/>
    </source>
</evidence>
<gene>
    <name evidence="2" type="ORF">SAMN05216574_106113</name>
</gene>
<dbReference type="SUPFAM" id="SSF74650">
    <property type="entry name" value="Galactose mutarotase-like"/>
    <property type="match status" value="1"/>
</dbReference>
<dbReference type="InterPro" id="IPR011013">
    <property type="entry name" value="Gal_mutarotase_sf_dom"/>
</dbReference>
<accession>A0A1I2DSH4</accession>
<dbReference type="InterPro" id="IPR008183">
    <property type="entry name" value="Aldose_1/G6P_1-epimerase"/>
</dbReference>
<feature type="region of interest" description="Disordered" evidence="1">
    <location>
        <begin position="261"/>
        <end position="290"/>
    </location>
</feature>
<evidence type="ECO:0000313" key="2">
    <source>
        <dbReference type="EMBL" id="SFE83634.1"/>
    </source>
</evidence>
<dbReference type="Gene3D" id="2.70.98.10">
    <property type="match status" value="1"/>
</dbReference>
<dbReference type="OrthoDB" id="4739604at2"/>
<keyword evidence="3" id="KW-1185">Reference proteome</keyword>
<dbReference type="PANTHER" id="PTHR10091:SF0">
    <property type="entry name" value="GALACTOSE MUTAROTASE"/>
    <property type="match status" value="1"/>
</dbReference>
<dbReference type="GO" id="GO:0004034">
    <property type="term" value="F:aldose 1-epimerase activity"/>
    <property type="evidence" value="ECO:0007669"/>
    <property type="project" value="TreeGrafter"/>
</dbReference>
<dbReference type="GO" id="GO:0006006">
    <property type="term" value="P:glucose metabolic process"/>
    <property type="evidence" value="ECO:0007669"/>
    <property type="project" value="TreeGrafter"/>
</dbReference>
<dbReference type="CDD" id="cd09022">
    <property type="entry name" value="Aldose_epim_Ec_YihR"/>
    <property type="match status" value="1"/>
</dbReference>
<dbReference type="EMBL" id="FOND01000006">
    <property type="protein sequence ID" value="SFE83634.1"/>
    <property type="molecule type" value="Genomic_DNA"/>
</dbReference>
<organism evidence="2 3">
    <name type="scientific">Blastococcus tunisiensis</name>
    <dbReference type="NCBI Taxonomy" id="1798228"/>
    <lineage>
        <taxon>Bacteria</taxon>
        <taxon>Bacillati</taxon>
        <taxon>Actinomycetota</taxon>
        <taxon>Actinomycetes</taxon>
        <taxon>Geodermatophilales</taxon>
        <taxon>Geodermatophilaceae</taxon>
        <taxon>Blastococcus</taxon>
    </lineage>
</organism>
<dbReference type="PANTHER" id="PTHR10091">
    <property type="entry name" value="ALDOSE-1-EPIMERASE"/>
    <property type="match status" value="1"/>
</dbReference>
<dbReference type="Pfam" id="PF01263">
    <property type="entry name" value="Aldose_epim"/>
    <property type="match status" value="1"/>
</dbReference>
<name>A0A1I2DSH4_9ACTN</name>
<evidence type="ECO:0000256" key="1">
    <source>
        <dbReference type="SAM" id="MobiDB-lite"/>
    </source>
</evidence>